<dbReference type="InterPro" id="IPR020103">
    <property type="entry name" value="PsdUridine_synth_cat_dom_sf"/>
</dbReference>
<comment type="similarity">
    <text evidence="1">Belongs to the pseudouridine synthase RluA family.</text>
</comment>
<dbReference type="PANTHER" id="PTHR21600:SF87">
    <property type="entry name" value="RNA PSEUDOURIDYLATE SYNTHASE DOMAIN-CONTAINING PROTEIN 1"/>
    <property type="match status" value="1"/>
</dbReference>
<dbReference type="InterPro" id="IPR006145">
    <property type="entry name" value="PsdUridine_synth_RsuA/RluA"/>
</dbReference>
<dbReference type="InterPro" id="IPR006508">
    <property type="entry name" value="PsdUridine_synth_RluA-like"/>
</dbReference>
<evidence type="ECO:0000256" key="1">
    <source>
        <dbReference type="ARBA" id="ARBA00010876"/>
    </source>
</evidence>
<evidence type="ECO:0000313" key="4">
    <source>
        <dbReference type="Proteomes" id="UP000829817"/>
    </source>
</evidence>
<reference evidence="3 4" key="1">
    <citation type="journal article" date="2022" name="Res Sq">
        <title>Evolution of multicellular longitudinally dividing oral cavity symbionts (Neisseriaceae).</title>
        <authorList>
            <person name="Nyongesa S."/>
            <person name="Weber P."/>
            <person name="Bernet E."/>
            <person name="Pullido F."/>
            <person name="Nieckarz M."/>
            <person name="Delaby M."/>
            <person name="Nieves C."/>
            <person name="Viehboeck T."/>
            <person name="Krause N."/>
            <person name="Rivera-Millot A."/>
            <person name="Nakamura A."/>
            <person name="Vischer N."/>
            <person name="VanNieuwenhze M."/>
            <person name="Brun Y."/>
            <person name="Cava F."/>
            <person name="Bulgheresi S."/>
            <person name="Veyrier F."/>
        </authorList>
    </citation>
    <scope>NUCLEOTIDE SEQUENCE [LARGE SCALE GENOMIC DNA]</scope>
    <source>
        <strain evidence="3 4">CCUG 63373m</strain>
    </source>
</reference>
<dbReference type="RefSeq" id="WP_244785242.1">
    <property type="nucleotide sequence ID" value="NZ_CP091508.1"/>
</dbReference>
<dbReference type="SUPFAM" id="SSF55120">
    <property type="entry name" value="Pseudouridine synthase"/>
    <property type="match status" value="1"/>
</dbReference>
<dbReference type="EMBL" id="CP091508">
    <property type="protein sequence ID" value="UOO81980.1"/>
    <property type="molecule type" value="Genomic_DNA"/>
</dbReference>
<dbReference type="NCBIfam" id="TIGR01621">
    <property type="entry name" value="RluA-like"/>
    <property type="match status" value="1"/>
</dbReference>
<dbReference type="InterPro" id="IPR006224">
    <property type="entry name" value="PsdUridine_synth_RluA-like_CS"/>
</dbReference>
<keyword evidence="4" id="KW-1185">Reference proteome</keyword>
<gene>
    <name evidence="3" type="ORF">LVJ83_00430</name>
</gene>
<dbReference type="CDD" id="cd02869">
    <property type="entry name" value="PseudoU_synth_RluA_like"/>
    <property type="match status" value="1"/>
</dbReference>
<name>A0ABY4DSH1_9NEIS</name>
<sequence>MKLEILQHHDDFVAVYKPAGLAVHQQAEAAGLTQVLARQLGVARLWLVHRLDKPTSGVLLLALNQAAASALAQQFAAKTMRKTYLALSDGRPAKKQGWVKGDMHKARRGAWKLARSMENPAITRFYSQSTAPGLRLFVLQPFGGKTHQLRVAMKSLGSPILGDTLYCGTPAARLFLHAWKLEFSHGGRDFCICAEPDGDWPDRISDGLKSMPPF</sequence>
<proteinExistence type="inferred from homology"/>
<evidence type="ECO:0000313" key="3">
    <source>
        <dbReference type="EMBL" id="UOO81980.1"/>
    </source>
</evidence>
<dbReference type="Proteomes" id="UP000829817">
    <property type="component" value="Chromosome"/>
</dbReference>
<dbReference type="Gene3D" id="3.30.2350.10">
    <property type="entry name" value="Pseudouridine synthase"/>
    <property type="match status" value="1"/>
</dbReference>
<protein>
    <submittedName>
        <fullName evidence="3">TIGR01621 family pseudouridine synthase</fullName>
    </submittedName>
</protein>
<dbReference type="PANTHER" id="PTHR21600">
    <property type="entry name" value="MITOCHONDRIAL RNA PSEUDOURIDINE SYNTHASE"/>
    <property type="match status" value="1"/>
</dbReference>
<feature type="domain" description="Pseudouridine synthase RsuA/RluA-like" evidence="2">
    <location>
        <begin position="11"/>
        <end position="154"/>
    </location>
</feature>
<dbReference type="PROSITE" id="PS01129">
    <property type="entry name" value="PSI_RLU"/>
    <property type="match status" value="1"/>
</dbReference>
<accession>A0ABY4DSH1</accession>
<dbReference type="InterPro" id="IPR050188">
    <property type="entry name" value="RluA_PseudoU_synthase"/>
</dbReference>
<evidence type="ECO:0000259" key="2">
    <source>
        <dbReference type="Pfam" id="PF00849"/>
    </source>
</evidence>
<dbReference type="Pfam" id="PF00849">
    <property type="entry name" value="PseudoU_synth_2"/>
    <property type="match status" value="1"/>
</dbReference>
<organism evidence="3 4">
    <name type="scientific">Uruburuella testudinis</name>
    <dbReference type="NCBI Taxonomy" id="1282863"/>
    <lineage>
        <taxon>Bacteria</taxon>
        <taxon>Pseudomonadati</taxon>
        <taxon>Pseudomonadota</taxon>
        <taxon>Betaproteobacteria</taxon>
        <taxon>Neisseriales</taxon>
        <taxon>Neisseriaceae</taxon>
        <taxon>Uruburuella</taxon>
    </lineage>
</organism>